<dbReference type="Gene3D" id="3.20.20.80">
    <property type="entry name" value="Glycosidases"/>
    <property type="match status" value="1"/>
</dbReference>
<feature type="signal peptide" evidence="3">
    <location>
        <begin position="1"/>
        <end position="24"/>
    </location>
</feature>
<keyword evidence="3" id="KW-0732">Signal</keyword>
<organism evidence="5 6">
    <name type="scientific">Hibiscus syriacus</name>
    <name type="common">Rose of Sharon</name>
    <dbReference type="NCBI Taxonomy" id="106335"/>
    <lineage>
        <taxon>Eukaryota</taxon>
        <taxon>Viridiplantae</taxon>
        <taxon>Streptophyta</taxon>
        <taxon>Embryophyta</taxon>
        <taxon>Tracheophyta</taxon>
        <taxon>Spermatophyta</taxon>
        <taxon>Magnoliopsida</taxon>
        <taxon>eudicotyledons</taxon>
        <taxon>Gunneridae</taxon>
        <taxon>Pentapetalae</taxon>
        <taxon>rosids</taxon>
        <taxon>malvids</taxon>
        <taxon>Malvales</taxon>
        <taxon>Malvaceae</taxon>
        <taxon>Malvoideae</taxon>
        <taxon>Hibiscus</taxon>
    </lineage>
</organism>
<name>A0A6A2Z4S7_HIBSY</name>
<dbReference type="FunFam" id="2.60.40.420:FF:000034">
    <property type="entry name" value="Cupredoxin superfamily protein"/>
    <property type="match status" value="1"/>
</dbReference>
<evidence type="ECO:0000256" key="2">
    <source>
        <dbReference type="ARBA" id="ARBA00023180"/>
    </source>
</evidence>
<keyword evidence="1" id="KW-1015">Disulfide bond</keyword>
<dbReference type="Gene3D" id="2.60.40.420">
    <property type="entry name" value="Cupredoxins - blue copper proteins"/>
    <property type="match status" value="1"/>
</dbReference>
<dbReference type="Pfam" id="PF02298">
    <property type="entry name" value="Cu_bind_like"/>
    <property type="match status" value="1"/>
</dbReference>
<feature type="domain" description="Phytocyanin" evidence="4">
    <location>
        <begin position="27"/>
        <end position="127"/>
    </location>
</feature>
<dbReference type="InterPro" id="IPR008972">
    <property type="entry name" value="Cupredoxin"/>
</dbReference>
<comment type="caution">
    <text evidence="5">The sequence shown here is derived from an EMBL/GenBank/DDBJ whole genome shotgun (WGS) entry which is preliminary data.</text>
</comment>
<evidence type="ECO:0000256" key="3">
    <source>
        <dbReference type="SAM" id="SignalP"/>
    </source>
</evidence>
<dbReference type="InterPro" id="IPR017853">
    <property type="entry name" value="GH"/>
</dbReference>
<proteinExistence type="predicted"/>
<dbReference type="SUPFAM" id="SSF51445">
    <property type="entry name" value="(Trans)glycosidases"/>
    <property type="match status" value="1"/>
</dbReference>
<evidence type="ECO:0000313" key="6">
    <source>
        <dbReference type="Proteomes" id="UP000436088"/>
    </source>
</evidence>
<dbReference type="PROSITE" id="PS51485">
    <property type="entry name" value="PHYTOCYANIN"/>
    <property type="match status" value="1"/>
</dbReference>
<accession>A0A6A2Z4S7</accession>
<reference evidence="5" key="1">
    <citation type="submission" date="2019-09" db="EMBL/GenBank/DDBJ databases">
        <title>Draft genome information of white flower Hibiscus syriacus.</title>
        <authorList>
            <person name="Kim Y.-M."/>
        </authorList>
    </citation>
    <scope>NUCLEOTIDE SEQUENCE [LARGE SCALE GENOMIC DNA]</scope>
    <source>
        <strain evidence="5">YM2019G1</strain>
    </source>
</reference>
<dbReference type="InterPro" id="IPR045053">
    <property type="entry name" value="MAN-like"/>
</dbReference>
<dbReference type="EMBL" id="VEPZ02001219">
    <property type="protein sequence ID" value="KAE8686370.1"/>
    <property type="molecule type" value="Genomic_DNA"/>
</dbReference>
<sequence length="397" mass="44020">MANMITVMVMIIMAPSLGPKRVGAQPHQHVVGDDRGWDTSSDIATWSSGQNFRVGDKIWFAYAAAQESIVELKSKDEYESCDLRNPIRMYTDGLDSIELVEEGIRYFVSSKSESCQKGLKLHVEVMPSGNPDTEMPKVAASENSVLADAVAPTTPSGSNPLSGNSMWYTMSPGTCLKFHTGRSFAYNDDRPDTLLYHLLFLAIFATCKIHFQKEGLEVNPGEWAASLGSDFTQNSAIKNIDFASVHAYPVAAAIAIRYRIRIPHHDMEAKARFLSQWVDSHISDGDQILKKPVLFTEVGSLVHANIQGVAEKDILLKTVYDKIYDLAKKRQAGAGALIWQLLVEGVEGYGDRFSFVAWDNPSTYKLILKQSCRIQSIFGKSTDSRRLNKDLCSGQQP</sequence>
<dbReference type="PANTHER" id="PTHR31451">
    <property type="match status" value="1"/>
</dbReference>
<dbReference type="Proteomes" id="UP000436088">
    <property type="component" value="Unassembled WGS sequence"/>
</dbReference>
<dbReference type="CDD" id="cd04216">
    <property type="entry name" value="Phytocyanin"/>
    <property type="match status" value="1"/>
</dbReference>
<evidence type="ECO:0000256" key="1">
    <source>
        <dbReference type="ARBA" id="ARBA00023157"/>
    </source>
</evidence>
<evidence type="ECO:0000259" key="4">
    <source>
        <dbReference type="PROSITE" id="PS51485"/>
    </source>
</evidence>
<feature type="chain" id="PRO_5025545508" evidence="3">
    <location>
        <begin position="25"/>
        <end position="397"/>
    </location>
</feature>
<evidence type="ECO:0000313" key="5">
    <source>
        <dbReference type="EMBL" id="KAE8686370.1"/>
    </source>
</evidence>
<dbReference type="PANTHER" id="PTHR31451:SF51">
    <property type="entry name" value="MANNAN ENDO-1,4-BETA-MANNOSIDASE 6"/>
    <property type="match status" value="1"/>
</dbReference>
<dbReference type="SUPFAM" id="SSF49503">
    <property type="entry name" value="Cupredoxins"/>
    <property type="match status" value="1"/>
</dbReference>
<dbReference type="GO" id="GO:0016985">
    <property type="term" value="F:mannan endo-1,4-beta-mannosidase activity"/>
    <property type="evidence" value="ECO:0007669"/>
    <property type="project" value="UniProtKB-EC"/>
</dbReference>
<dbReference type="AlphaFoldDB" id="A0A6A2Z4S7"/>
<gene>
    <name evidence="5" type="ORF">F3Y22_tig00111069pilonHSYRG00145</name>
</gene>
<keyword evidence="6" id="KW-1185">Reference proteome</keyword>
<dbReference type="InterPro" id="IPR003245">
    <property type="entry name" value="Phytocyanin_dom"/>
</dbReference>
<keyword evidence="2" id="KW-0325">Glycoprotein</keyword>
<dbReference type="GO" id="GO:0009055">
    <property type="term" value="F:electron transfer activity"/>
    <property type="evidence" value="ECO:0007669"/>
    <property type="project" value="InterPro"/>
</dbReference>
<protein>
    <submittedName>
        <fullName evidence="5">Mannan endo-1,4-beta-mannosidase 6</fullName>
    </submittedName>
</protein>